<organism evidence="3 4">
    <name type="scientific">Ureibacillus xyleni</name>
    <dbReference type="NCBI Taxonomy" id="614648"/>
    <lineage>
        <taxon>Bacteria</taxon>
        <taxon>Bacillati</taxon>
        <taxon>Bacillota</taxon>
        <taxon>Bacilli</taxon>
        <taxon>Bacillales</taxon>
        <taxon>Caryophanaceae</taxon>
        <taxon>Ureibacillus</taxon>
    </lineage>
</organism>
<protein>
    <recommendedName>
        <fullName evidence="2">Cyclic nucleotide-binding domain-containing protein</fullName>
    </recommendedName>
</protein>
<dbReference type="Proteomes" id="UP000219636">
    <property type="component" value="Unassembled WGS sequence"/>
</dbReference>
<feature type="domain" description="Cyclic nucleotide-binding" evidence="2">
    <location>
        <begin position="15"/>
        <end position="70"/>
    </location>
</feature>
<evidence type="ECO:0000313" key="3">
    <source>
        <dbReference type="EMBL" id="SOC11548.1"/>
    </source>
</evidence>
<evidence type="ECO:0000313" key="4">
    <source>
        <dbReference type="Proteomes" id="UP000219636"/>
    </source>
</evidence>
<keyword evidence="4" id="KW-1185">Reference proteome</keyword>
<proteinExistence type="predicted"/>
<dbReference type="OrthoDB" id="9798104at2"/>
<evidence type="ECO:0000256" key="1">
    <source>
        <dbReference type="ARBA" id="ARBA00023159"/>
    </source>
</evidence>
<gene>
    <name evidence="3" type="ORF">SAMN05880501_106206</name>
</gene>
<dbReference type="InterPro" id="IPR018490">
    <property type="entry name" value="cNMP-bd_dom_sf"/>
</dbReference>
<name>A0A285ST52_9BACL</name>
<dbReference type="SUPFAM" id="SSF51206">
    <property type="entry name" value="cAMP-binding domain-like"/>
    <property type="match status" value="1"/>
</dbReference>
<dbReference type="Pfam" id="PF00027">
    <property type="entry name" value="cNMP_binding"/>
    <property type="match status" value="1"/>
</dbReference>
<dbReference type="CDD" id="cd00038">
    <property type="entry name" value="CAP_ED"/>
    <property type="match status" value="1"/>
</dbReference>
<dbReference type="AlphaFoldDB" id="A0A285ST52"/>
<dbReference type="Gene3D" id="2.60.120.10">
    <property type="entry name" value="Jelly Rolls"/>
    <property type="match status" value="1"/>
</dbReference>
<keyword evidence="1" id="KW-0010">Activator</keyword>
<dbReference type="PROSITE" id="PS50042">
    <property type="entry name" value="CNMP_BINDING_3"/>
    <property type="match status" value="1"/>
</dbReference>
<dbReference type="EMBL" id="OBMQ01000006">
    <property type="protein sequence ID" value="SOC11548.1"/>
    <property type="molecule type" value="Genomic_DNA"/>
</dbReference>
<dbReference type="InterPro" id="IPR014710">
    <property type="entry name" value="RmlC-like_jellyroll"/>
</dbReference>
<reference evidence="4" key="1">
    <citation type="submission" date="2017-08" db="EMBL/GenBank/DDBJ databases">
        <authorList>
            <person name="Varghese N."/>
            <person name="Submissions S."/>
        </authorList>
    </citation>
    <scope>NUCLEOTIDE SEQUENCE [LARGE SCALE GENOMIC DNA]</scope>
    <source>
        <strain evidence="4">JC22</strain>
    </source>
</reference>
<accession>A0A285ST52</accession>
<dbReference type="InterPro" id="IPR000595">
    <property type="entry name" value="cNMP-bd_dom"/>
</dbReference>
<evidence type="ECO:0000259" key="2">
    <source>
        <dbReference type="PROSITE" id="PS50042"/>
    </source>
</evidence>
<sequence>MNQHLNNIMRRHTPFNEEEIQRILNELVVETFPKKTVLLKQGEIATNCYFVLKGCIRQFTINDDGKEVTIDYTYLK</sequence>